<dbReference type="AlphaFoldDB" id="A0AA96V8Y0"/>
<feature type="domain" description="GLUG" evidence="1">
    <location>
        <begin position="973"/>
        <end position="996"/>
    </location>
</feature>
<feature type="domain" description="GLUG" evidence="1">
    <location>
        <begin position="940"/>
        <end position="962"/>
    </location>
</feature>
<gene>
    <name evidence="2" type="ORF">MsAm2_16240</name>
</gene>
<feature type="domain" description="GLUG" evidence="1">
    <location>
        <begin position="878"/>
        <end position="900"/>
    </location>
</feature>
<protein>
    <recommendedName>
        <fullName evidence="1">GLUG domain-containing protein</fullName>
    </recommendedName>
</protein>
<evidence type="ECO:0000259" key="1">
    <source>
        <dbReference type="Pfam" id="PF07581"/>
    </source>
</evidence>
<sequence length="1111" mass="112984">MKIQKNDIKIGFIILIVLLLALFFTTCLSQKTKETLCDCSISNSAGEGFIYRGENGQTQANPPADPVHVLPGGNGRGPDFSAELYDFKYDSGIGTLRLLVTPKKPISNPLDINTYVVGFRNINNPNDNNVGTVTHVEEYTSDPAVYLVSIQGTPLNTPGSGQSYTYSISNRTGLPGTVNYPFESGIGTNANPFTIENIVQFDALRYYTNSDAVASEKYFQLNVDLEYPEDWNNASNPFERAGNDDSGWSPIGSGDLDAFDGKFNGNDKQMTGFFIDKPALDYVGIFGSTASASKIENITVDLTGQNIVGKSNAGSLAGSNGGSISNAEIVVETITGNGGNVGGLTGSNFGSIFNANVTVKTVTGQGDNVGGFAGYNLGTISTPDSFSAGTVTSTGNNVGGFVGNNAALIENSVIITSGTLEMTSPLTFSKPVFGNSYVGGMIGHNTGKITNMSLENVITVTSEAAVSGTGGGVGGFMGYNTASGTTLSYITTQNDVTAMNGAGVGGLIGVNTGDIMYASACGNVIGNQKSGGLLGTNSGNVSYVKTVKKADGTAGKVTTTGSYVGGLVGQNSGNISYAETVTSVEGVASVGGLIGHFSKGSVSNCQIGTSETRISIQGNTRVGGLAGNSSGDISSSVVFSSITASSNSVGGLVGDNEKNGQIIYDSDSLVDSSISAPSSSTPNSSNVGGLVGNNAGTMKINSSFSPLYPFSGNASVGGLAGSNGGTIEINAPLTFSKPISGNSSLGGVIGYSTGKLTNQSATNTITVTNDASVTGTGSAIGGFIGNSKAAEITYCYVTTQNNVTGTHLVGGLIGIQNITPANNVNVHHVQSSGTVRATISTQGEHTGSAGGLFGLFDNGNLSDSTTSSIVVGENCRFVGGLVGNSTNLTIENCSATGSVTGNRDVGGLVGRISNSTSIQNNSAHGSVIVTNSGTSPHMDAGGLIGRVSNSTIQNCYAEGSVNMPNISTGSFANAGGLIGSIANGTSISNCYASGDVKGYSNIGGLIGNSDTSSKISSGVALNSIIEGTSNRHRILGTGAPTLQNNYALQGMIGGGTSFGLTGIDGENVSSTNSKSEEFYDGTLPSALAWDFTTPVWKFVSGSDYPRLSWET</sequence>
<organism evidence="2 3">
    <name type="scientific">Methanolapillus ohkumae</name>
    <dbReference type="NCBI Taxonomy" id="3028298"/>
    <lineage>
        <taxon>Archaea</taxon>
        <taxon>Methanobacteriati</taxon>
        <taxon>Methanobacteriota</taxon>
        <taxon>Stenosarchaea group</taxon>
        <taxon>Methanomicrobia</taxon>
        <taxon>Methanosarcinales</taxon>
        <taxon>Methanosarcinaceae</taxon>
        <taxon>Methanolapillus</taxon>
    </lineage>
</organism>
<dbReference type="EMBL" id="CP131061">
    <property type="protein sequence ID" value="WNY27810.1"/>
    <property type="molecule type" value="Genomic_DNA"/>
</dbReference>
<evidence type="ECO:0000313" key="3">
    <source>
        <dbReference type="Proteomes" id="UP001304970"/>
    </source>
</evidence>
<accession>A0AA96V8Y0</accession>
<keyword evidence="3" id="KW-1185">Reference proteome</keyword>
<evidence type="ECO:0000313" key="2">
    <source>
        <dbReference type="EMBL" id="WNY27810.1"/>
    </source>
</evidence>
<dbReference type="Pfam" id="PF07581">
    <property type="entry name" value="Glug"/>
    <property type="match status" value="3"/>
</dbReference>
<dbReference type="GeneID" id="89229049"/>
<dbReference type="Gene3D" id="2.160.20.110">
    <property type="match status" value="4"/>
</dbReference>
<proteinExistence type="predicted"/>
<dbReference type="RefSeq" id="WP_338097768.1">
    <property type="nucleotide sequence ID" value="NZ_CP131061.1"/>
</dbReference>
<name>A0AA96V8Y0_9EURY</name>
<dbReference type="InterPro" id="IPR011493">
    <property type="entry name" value="GLUG"/>
</dbReference>
<reference evidence="2 3" key="1">
    <citation type="submission" date="2023-07" db="EMBL/GenBank/DDBJ databases">
        <title>Closed genome sequence of Methanosarcinaceae archaeon Am2.</title>
        <authorList>
            <person name="Poehlein A."/>
            <person name="Protasov E."/>
            <person name="Platt K."/>
            <person name="Reeh H."/>
            <person name="Daniel R."/>
            <person name="Brune A."/>
        </authorList>
    </citation>
    <scope>NUCLEOTIDE SEQUENCE [LARGE SCALE GENOMIC DNA]</scope>
    <source>
        <strain evidence="2 3">Am2</strain>
    </source>
</reference>
<dbReference type="Proteomes" id="UP001304970">
    <property type="component" value="Chromosome"/>
</dbReference>